<dbReference type="EC" id="2.3.2.27" evidence="2"/>
<sequence>MDIDTNKMPLNSGPRSAAVTALIPAAITQAPAHRLESLKANLHVAQQFPSWPSHGRQRLQPLIQRHWQLQGEVDTTLQHLEQNIENFARPLLTQALKSQLKVDLDVDTAMLRLYVPDKIIFGIDRGATHSRHSSLLAAALHNFELTETEHGYFRNGSGLYVADASGAPVQHDITVGQIASLCRSLDIGAQYRQHLKALLLPDDVTKQATLKRQSMAVEKSALEVAAAIAGMNTDLGVHAQSAISDVISGRTAISFHGRPLQAHRLRIMGLELSGIVLFSAVAEKNEIEKFLLGLVSPELQFLFDWSRRIPGLNDNLYEKYKVLSDVFANGPSAVTEELSRRNDFYDQSILNGPLIAYIPDDPLHPLKEYPSLTAFMKALATQLLEKNYQAFFSRFVAQRDKPKFFKRVDERLKEITWHQREPLDMGPWWRETPIENPHAEPITVPIQGDLWEHLYLRKRDKALSDARLIAVPTDDENAKSRWNRLISYLNVGWNVFNFAVMLVPGVGEVMLGVMVAQLLAEFAEGIEDWSHGDKEEACAHINSVILNFTQLALMSVGHLLPKGATAITPSPFIDKLKEVTLADGRTKMWNPDLRPYEHAIDLPAGAWTDESGLYTHQGKKVLHLEGKQYVLKEDPLNGQFRMQHPTRVDAYTPQIEHNRAGAWKSEAERPIEWEKTQLLRRLNPLAATFSEPALQQVLSVSGVEEGVLRRLHVEHELPPPLLTDTLNRFDLYAAVSRFGEQIREGRLSDHLSGYLPGLMTELPHWPESKAITLKDPLPTGRASVTYGNSSATPADTLTVTQVDIQTGQFESRVLAFLQEPDIEALLGHAISTDKTVRIQALREALALRAVRRAPRVFESQYRTSDISADIRVRRLQSDYPDLPCSVLEQMLKDADPQSVRVFEERGQVVLKLRQQLREAGVKVRLNRAFEGLYLEQLANADSRRLALSSLEKLPGWSPQVRIEIRDGSFTGLLEASVGAPDAPIRKVLVGDENGLYSARDQQGLHLHGAEDLYSAVLHALPDEQRQALGFEIFQGDLLKQTLQRSPLSHEVFENVLSEYPIRKPAYDPETLRLRGGMQGYPLRPKNWSALKRRVGSLYPAFTEAEVETMLKGFGENVMEERVAALEREFSTFNLVFQRWLNDMSLSYRFSIEGVAEWTSRNRVYQILRQCWQRTGPEGPPAPGVMRAQRLVLNGLPMDRHLQNMPRLSGSFDHVTSLSLHNGRILSDQQHFLGGFRQLRELDLWKNRLSDFPQVISEMPYLRVLTLSDNQISLTAESAARLRAMNRLQVLKLDGNPLGQVPDISQMPALLILKLDSTGIDTWPVGLFARQRPRNLYLDLRFNQLSELPDVAPGSASAELIARTNVSRDPFHLSAENLEKLKQYIESVGLDPDRPYPPRGTIDSSVWDEGISEAEWNARQPFWDEVEDEFGSEPFFSELRKLTASADFRAANPGYRIDLTAKVWRMIFAMYENTALREKIFAEAVASTTCADAGAQFFNAMGVEVLIHEAYGLINTDLVEGELVALARGKSRLDELGQIARQRVADRLQAGETFRRENADGVTGTIDEVEVHLAYMTDLAERLDLPWQSRGMLFRKIAGVTEQMIEDAYQRVIALEEGELLAPRILEQPLWQRFLKRTYRKEFDELLLSLKDEDDMAQFEALQTLEKTLTQKAIDRAKLQTVYPPFTVKP</sequence>
<organism evidence="8 9">
    <name type="scientific">Pseudomonas rustica</name>
    <dbReference type="NCBI Taxonomy" id="2827099"/>
    <lineage>
        <taxon>Bacteria</taxon>
        <taxon>Pseudomonadati</taxon>
        <taxon>Pseudomonadota</taxon>
        <taxon>Gammaproteobacteria</taxon>
        <taxon>Pseudomonadales</taxon>
        <taxon>Pseudomonadaceae</taxon>
        <taxon>Pseudomonas</taxon>
    </lineage>
</organism>
<dbReference type="Pfam" id="PF13855">
    <property type="entry name" value="LRR_8"/>
    <property type="match status" value="1"/>
</dbReference>
<dbReference type="Gene3D" id="1.20.58.360">
    <property type="entry name" value="Shigella T3SS effector IpaH defines"/>
    <property type="match status" value="1"/>
</dbReference>
<keyword evidence="6" id="KW-0964">Secreted</keyword>
<comment type="similarity">
    <text evidence="6">Belongs to the LRR-containing bacterial E3 ligase family.</text>
</comment>
<keyword evidence="5" id="KW-0843">Virulence</keyword>
<dbReference type="Pfam" id="PF14496">
    <property type="entry name" value="NEL"/>
    <property type="match status" value="1"/>
</dbReference>
<dbReference type="PROSITE" id="PS52053">
    <property type="entry name" value="NEL"/>
    <property type="match status" value="1"/>
</dbReference>
<dbReference type="Proteomes" id="UP000676035">
    <property type="component" value="Unassembled WGS sequence"/>
</dbReference>
<protein>
    <recommendedName>
        <fullName evidence="2">RING-type E3 ubiquitin transferase</fullName>
        <ecNumber evidence="2">2.3.2.27</ecNumber>
    </recommendedName>
</protein>
<accession>A0ABS5MXK8</accession>
<evidence type="ECO:0000256" key="5">
    <source>
        <dbReference type="ARBA" id="ARBA00023026"/>
    </source>
</evidence>
<evidence type="ECO:0000256" key="6">
    <source>
        <dbReference type="PROSITE-ProRule" id="PRU01398"/>
    </source>
</evidence>
<evidence type="ECO:0000313" key="9">
    <source>
        <dbReference type="Proteomes" id="UP000676035"/>
    </source>
</evidence>
<dbReference type="PANTHER" id="PTHR48051">
    <property type="match status" value="1"/>
</dbReference>
<keyword evidence="6" id="KW-0833">Ubl conjugation pathway</keyword>
<dbReference type="SUPFAM" id="SSF52058">
    <property type="entry name" value="L domain-like"/>
    <property type="match status" value="1"/>
</dbReference>
<reference evidence="8 9" key="1">
    <citation type="submission" date="2021-04" db="EMBL/GenBank/DDBJ databases">
        <title>Pseudomonas rustica sp. nov. isolated from raw milk.</title>
        <authorList>
            <person name="Fiedler G."/>
            <person name="Gieschler S."/>
            <person name="Kabisch J."/>
            <person name="Grimmler C."/>
            <person name="Brinks E."/>
            <person name="Wagner N."/>
            <person name="Hetzer B."/>
            <person name="Franz C.M.A.P."/>
            <person name="Boehnlein C."/>
        </authorList>
    </citation>
    <scope>NUCLEOTIDE SEQUENCE [LARGE SCALE GENOMIC DNA]</scope>
    <source>
        <strain evidence="8 9">MBT-4</strain>
    </source>
</reference>
<proteinExistence type="inferred from homology"/>
<keyword evidence="6" id="KW-0808">Transferase</keyword>
<comment type="caution">
    <text evidence="8">The sequence shown here is derived from an EMBL/GenBank/DDBJ whole genome shotgun (WGS) entry which is preliminary data.</text>
</comment>
<evidence type="ECO:0000256" key="3">
    <source>
        <dbReference type="ARBA" id="ARBA00022614"/>
    </source>
</evidence>
<dbReference type="PANTHER" id="PTHR48051:SF1">
    <property type="entry name" value="RAS SUPPRESSOR PROTEIN 1"/>
    <property type="match status" value="1"/>
</dbReference>
<comment type="catalytic activity">
    <reaction evidence="1">
        <text>S-ubiquitinyl-[E2 ubiquitin-conjugating enzyme]-L-cysteine + [acceptor protein]-L-lysine = [E2 ubiquitin-conjugating enzyme]-L-cysteine + N(6)-ubiquitinyl-[acceptor protein]-L-lysine.</text>
        <dbReference type="EC" id="2.3.2.27"/>
    </reaction>
</comment>
<keyword evidence="4" id="KW-0677">Repeat</keyword>
<dbReference type="InterPro" id="IPR029487">
    <property type="entry name" value="NEL_dom"/>
</dbReference>
<dbReference type="Gene3D" id="3.80.10.10">
    <property type="entry name" value="Ribonuclease Inhibitor"/>
    <property type="match status" value="1"/>
</dbReference>
<dbReference type="Pfam" id="PF20178">
    <property type="entry name" value="ToxA_N"/>
    <property type="match status" value="2"/>
</dbReference>
<gene>
    <name evidence="8" type="ORF">KFS80_12175</name>
</gene>
<dbReference type="InterPro" id="IPR046673">
    <property type="entry name" value="ToxA_N"/>
</dbReference>
<feature type="domain" description="NEL" evidence="7">
    <location>
        <begin position="1398"/>
        <end position="1689"/>
    </location>
</feature>
<feature type="active site" description="Glycyl thioester intermediate" evidence="6">
    <location>
        <position position="1489"/>
    </location>
</feature>
<evidence type="ECO:0000313" key="8">
    <source>
        <dbReference type="EMBL" id="MBS4079040.1"/>
    </source>
</evidence>
<evidence type="ECO:0000256" key="4">
    <source>
        <dbReference type="ARBA" id="ARBA00022737"/>
    </source>
</evidence>
<name>A0ABS5MXK8_9PSED</name>
<keyword evidence="9" id="KW-1185">Reference proteome</keyword>
<evidence type="ECO:0000256" key="2">
    <source>
        <dbReference type="ARBA" id="ARBA00012483"/>
    </source>
</evidence>
<dbReference type="InterPro" id="IPR032675">
    <property type="entry name" value="LRR_dom_sf"/>
</dbReference>
<dbReference type="InterPro" id="IPR001611">
    <property type="entry name" value="Leu-rich_rpt"/>
</dbReference>
<comment type="PTM">
    <text evidence="6">Ubiquitinated in the presence of host E1 ubiquitin-activating enzyme, E2 ubiquitin-conjugating enzyme and ubiquitin.</text>
</comment>
<keyword evidence="6" id="KW-1035">Host cytoplasm</keyword>
<keyword evidence="6" id="KW-0832">Ubl conjugation</keyword>
<evidence type="ECO:0000256" key="1">
    <source>
        <dbReference type="ARBA" id="ARBA00000900"/>
    </source>
</evidence>
<evidence type="ECO:0000259" key="7">
    <source>
        <dbReference type="PROSITE" id="PS52053"/>
    </source>
</evidence>
<dbReference type="InterPro" id="IPR050216">
    <property type="entry name" value="LRR_domain-containing"/>
</dbReference>
<dbReference type="EMBL" id="JAGYHF010000005">
    <property type="protein sequence ID" value="MBS4079040.1"/>
    <property type="molecule type" value="Genomic_DNA"/>
</dbReference>
<keyword evidence="3" id="KW-0433">Leucine-rich repeat</keyword>